<protein>
    <submittedName>
        <fullName evidence="6">Crp/Fnr family transcriptional regulator</fullName>
    </submittedName>
</protein>
<dbReference type="PROSITE" id="PS51063">
    <property type="entry name" value="HTH_CRP_2"/>
    <property type="match status" value="1"/>
</dbReference>
<dbReference type="Gene3D" id="2.60.120.10">
    <property type="entry name" value="Jelly Rolls"/>
    <property type="match status" value="1"/>
</dbReference>
<name>A0ABT8LCB7_9BACT</name>
<dbReference type="InterPro" id="IPR036390">
    <property type="entry name" value="WH_DNA-bd_sf"/>
</dbReference>
<dbReference type="InterPro" id="IPR018490">
    <property type="entry name" value="cNMP-bd_dom_sf"/>
</dbReference>
<sequence length="231" mass="27122">MIQVTKKEPTVMHLRYNPLFQDLTPAQFEFIAENLKYQTYKKGDSINYFQDNIRYTYFMISGKIKLCEIDCDGNEFIKDLLKENDFFGEILPSRGRSNFEYVEAISDRVLICKIPSRIINDLIKVNPNFSLTLNTALWQKYRKIENRFRNIAYLKDVKSRLINFFKDWAIREGEQTGNSIKLQNYLTHKDIASLICSTRVTVTNILNELRDAGNINYSKGQIVIVDIDKFE</sequence>
<dbReference type="SMART" id="SM00419">
    <property type="entry name" value="HTH_CRP"/>
    <property type="match status" value="1"/>
</dbReference>
<proteinExistence type="predicted"/>
<dbReference type="EMBL" id="JAUJEB010000005">
    <property type="protein sequence ID" value="MDN5214846.1"/>
    <property type="molecule type" value="Genomic_DNA"/>
</dbReference>
<reference evidence="6" key="1">
    <citation type="submission" date="2023-06" db="EMBL/GenBank/DDBJ databases">
        <title>Genomic of Agaribacillus aureum.</title>
        <authorList>
            <person name="Wang G."/>
        </authorList>
    </citation>
    <scope>NUCLEOTIDE SEQUENCE</scope>
    <source>
        <strain evidence="6">BMA12</strain>
    </source>
</reference>
<gene>
    <name evidence="6" type="ORF">QQ020_22390</name>
</gene>
<organism evidence="6 7">
    <name type="scientific">Agaribacillus aureus</name>
    <dbReference type="NCBI Taxonomy" id="3051825"/>
    <lineage>
        <taxon>Bacteria</taxon>
        <taxon>Pseudomonadati</taxon>
        <taxon>Bacteroidota</taxon>
        <taxon>Cytophagia</taxon>
        <taxon>Cytophagales</taxon>
        <taxon>Splendidivirgaceae</taxon>
        <taxon>Agaribacillus</taxon>
    </lineage>
</organism>
<dbReference type="InterPro" id="IPR000595">
    <property type="entry name" value="cNMP-bd_dom"/>
</dbReference>
<dbReference type="PROSITE" id="PS50042">
    <property type="entry name" value="CNMP_BINDING_3"/>
    <property type="match status" value="1"/>
</dbReference>
<comment type="caution">
    <text evidence="6">The sequence shown here is derived from an EMBL/GenBank/DDBJ whole genome shotgun (WGS) entry which is preliminary data.</text>
</comment>
<dbReference type="InterPro" id="IPR012318">
    <property type="entry name" value="HTH_CRP"/>
</dbReference>
<dbReference type="RefSeq" id="WP_346760184.1">
    <property type="nucleotide sequence ID" value="NZ_JAUJEB010000005.1"/>
</dbReference>
<evidence type="ECO:0000259" key="5">
    <source>
        <dbReference type="PROSITE" id="PS51063"/>
    </source>
</evidence>
<evidence type="ECO:0000259" key="4">
    <source>
        <dbReference type="PROSITE" id="PS50042"/>
    </source>
</evidence>
<keyword evidence="1" id="KW-0805">Transcription regulation</keyword>
<keyword evidence="7" id="KW-1185">Reference proteome</keyword>
<dbReference type="Pfam" id="PF13545">
    <property type="entry name" value="HTH_Crp_2"/>
    <property type="match status" value="1"/>
</dbReference>
<dbReference type="InterPro" id="IPR036388">
    <property type="entry name" value="WH-like_DNA-bd_sf"/>
</dbReference>
<feature type="domain" description="HTH crp-type" evidence="5">
    <location>
        <begin position="155"/>
        <end position="228"/>
    </location>
</feature>
<dbReference type="InterPro" id="IPR014710">
    <property type="entry name" value="RmlC-like_jellyroll"/>
</dbReference>
<evidence type="ECO:0000313" key="7">
    <source>
        <dbReference type="Proteomes" id="UP001172083"/>
    </source>
</evidence>
<dbReference type="Gene3D" id="1.10.10.10">
    <property type="entry name" value="Winged helix-like DNA-binding domain superfamily/Winged helix DNA-binding domain"/>
    <property type="match status" value="1"/>
</dbReference>
<feature type="domain" description="Cyclic nucleotide-binding" evidence="4">
    <location>
        <begin position="19"/>
        <end position="90"/>
    </location>
</feature>
<dbReference type="Pfam" id="PF00027">
    <property type="entry name" value="cNMP_binding"/>
    <property type="match status" value="1"/>
</dbReference>
<evidence type="ECO:0000256" key="2">
    <source>
        <dbReference type="ARBA" id="ARBA00023125"/>
    </source>
</evidence>
<evidence type="ECO:0000313" key="6">
    <source>
        <dbReference type="EMBL" id="MDN5214846.1"/>
    </source>
</evidence>
<keyword evidence="3" id="KW-0804">Transcription</keyword>
<keyword evidence="2" id="KW-0238">DNA-binding</keyword>
<dbReference type="SUPFAM" id="SSF51206">
    <property type="entry name" value="cAMP-binding domain-like"/>
    <property type="match status" value="1"/>
</dbReference>
<accession>A0ABT8LCB7</accession>
<dbReference type="Proteomes" id="UP001172083">
    <property type="component" value="Unassembled WGS sequence"/>
</dbReference>
<dbReference type="CDD" id="cd00038">
    <property type="entry name" value="CAP_ED"/>
    <property type="match status" value="1"/>
</dbReference>
<evidence type="ECO:0000256" key="1">
    <source>
        <dbReference type="ARBA" id="ARBA00023015"/>
    </source>
</evidence>
<evidence type="ECO:0000256" key="3">
    <source>
        <dbReference type="ARBA" id="ARBA00023163"/>
    </source>
</evidence>
<dbReference type="SUPFAM" id="SSF46785">
    <property type="entry name" value="Winged helix' DNA-binding domain"/>
    <property type="match status" value="1"/>
</dbReference>